<dbReference type="SMR" id="B3V224"/>
<sequence>MKLSISLTLCGILLMLMGSFSQAADITLMNHKYMGNLLHDGVKLATGRIICQDTHSGFRVWINARQEGGGAGKYIVQSTEGPQHNLRIRIGGNGWSSFVEKGIQGVFNTIKEDASIFYIEVDGNQQVHPGKYLFSVSGECYI</sequence>
<feature type="disulfide bond" evidence="4">
    <location>
        <begin position="51"/>
        <end position="140"/>
    </location>
</feature>
<reference evidence="3" key="1">
    <citation type="journal article" date="2008" name="Infect. Immun.">
        <title>New adhesin of enteroaggregative Escherichia coli related to the Afa/Dr/AAF family.</title>
        <authorList>
            <person name="Boisen N."/>
            <person name="Struve C."/>
            <person name="Scheutz F."/>
            <person name="Krogfelt K.A."/>
            <person name="Nataro J.P."/>
        </authorList>
    </citation>
    <scope>NUCLEOTIDE SEQUENCE</scope>
    <source>
        <strain evidence="3">C1010-00</strain>
        <plasmid evidence="3">pAA</plasmid>
    </source>
</reference>
<dbReference type="PDB" id="5D55">
    <property type="method" value="X-ray"/>
    <property type="resolution" value="2.00 A"/>
    <property type="chains" value="A/B=24-142"/>
</dbReference>
<keyword evidence="4" id="KW-0002">3D-structure</keyword>
<evidence type="ECO:0000256" key="1">
    <source>
        <dbReference type="ARBA" id="ARBA00022729"/>
    </source>
</evidence>
<keyword evidence="1 2" id="KW-0732">Signal</keyword>
<feature type="chain" id="PRO_5002798643" evidence="2">
    <location>
        <begin position="24"/>
        <end position="142"/>
    </location>
</feature>
<geneLocation type="plasmid" evidence="3">
    <name>pAA</name>
</geneLocation>
<dbReference type="PDBsum" id="5D55"/>
<evidence type="ECO:0007829" key="4">
    <source>
        <dbReference type="PDB" id="5D55"/>
    </source>
</evidence>
<dbReference type="EMBL" id="EU637023">
    <property type="protein sequence ID" value="ACF05259.1"/>
    <property type="molecule type" value="Genomic_DNA"/>
</dbReference>
<dbReference type="RefSeq" id="WP_032261159.1">
    <property type="nucleotide sequence ID" value="NZ_JADZIF010000020.1"/>
</dbReference>
<name>B3V224_ECOLX</name>
<keyword evidence="3" id="KW-0614">Plasmid</keyword>
<dbReference type="Gene3D" id="2.60.40.1570">
    <property type="entry name" value="Dr adhesin"/>
    <property type="match status" value="1"/>
</dbReference>
<dbReference type="Pfam" id="PF05775">
    <property type="entry name" value="AfaD"/>
    <property type="match status" value="1"/>
</dbReference>
<dbReference type="InterPro" id="IPR008394">
    <property type="entry name" value="AfaD"/>
</dbReference>
<accession>B3V224</accession>
<reference evidence="4" key="2">
    <citation type="journal article" date="2016" name="Protein Sci.">
        <title>Crystal structure and analysis of HdaB: The enteroaggregative Escherichia coli AAF/IV pilus tip protein.</title>
        <authorList>
            <person name="Lee W.C."/>
            <person name="Matthews S."/>
            <person name="Garnett J.A."/>
        </authorList>
    </citation>
    <scope>X-RAY CRYSTALLOGRAPHY (2.00 ANGSTROMS) OF 13-13 AND 24-142</scope>
    <scope>DISULFIDE BONDS</scope>
</reference>
<dbReference type="InterPro" id="IPR008966">
    <property type="entry name" value="Adhesion_dom_sf"/>
</dbReference>
<dbReference type="SUPFAM" id="SSF49401">
    <property type="entry name" value="Bacterial adhesins"/>
    <property type="match status" value="1"/>
</dbReference>
<dbReference type="InterPro" id="IPR037028">
    <property type="entry name" value="Dr_adhesin_sf"/>
</dbReference>
<dbReference type="CDD" id="cd18776">
    <property type="entry name" value="AfaD-like"/>
    <property type="match status" value="1"/>
</dbReference>
<evidence type="ECO:0000313" key="3">
    <source>
        <dbReference type="EMBL" id="ACF05259.1"/>
    </source>
</evidence>
<organism evidence="3">
    <name type="scientific">Escherichia coli</name>
    <dbReference type="NCBI Taxonomy" id="562"/>
    <lineage>
        <taxon>Bacteria</taxon>
        <taxon>Pseudomonadati</taxon>
        <taxon>Pseudomonadota</taxon>
        <taxon>Gammaproteobacteria</taxon>
        <taxon>Enterobacterales</taxon>
        <taxon>Enterobacteriaceae</taxon>
        <taxon>Escherichia</taxon>
    </lineage>
</organism>
<evidence type="ECO:0000256" key="2">
    <source>
        <dbReference type="SAM" id="SignalP"/>
    </source>
</evidence>
<gene>
    <name evidence="3" type="primary">hdaB</name>
</gene>
<protein>
    <submittedName>
        <fullName evidence="3">HdaB</fullName>
    </submittedName>
</protein>
<feature type="signal peptide" evidence="2">
    <location>
        <begin position="1"/>
        <end position="23"/>
    </location>
</feature>
<proteinExistence type="evidence at protein level"/>
<dbReference type="AlphaFoldDB" id="B3V224"/>